<dbReference type="InterPro" id="IPR024079">
    <property type="entry name" value="MetalloPept_cat_dom_sf"/>
</dbReference>
<evidence type="ECO:0000313" key="2">
    <source>
        <dbReference type="EMBL" id="KAK8779692.1"/>
    </source>
</evidence>
<keyword evidence="1" id="KW-1133">Transmembrane helix</keyword>
<protein>
    <recommendedName>
        <fullName evidence="4">M13 family peptidase</fullName>
    </recommendedName>
</protein>
<accession>A0AAQ4EYQ0</accession>
<dbReference type="GO" id="GO:0004222">
    <property type="term" value="F:metalloendopeptidase activity"/>
    <property type="evidence" value="ECO:0007669"/>
    <property type="project" value="InterPro"/>
</dbReference>
<name>A0AAQ4EYQ0_AMBAM</name>
<dbReference type="Gene3D" id="3.40.390.10">
    <property type="entry name" value="Collagenase (Catalytic Domain)"/>
    <property type="match status" value="1"/>
</dbReference>
<dbReference type="GO" id="GO:0016485">
    <property type="term" value="P:protein processing"/>
    <property type="evidence" value="ECO:0007669"/>
    <property type="project" value="TreeGrafter"/>
</dbReference>
<dbReference type="Gene3D" id="1.10.1380.10">
    <property type="entry name" value="Neutral endopeptidase , domain2"/>
    <property type="match status" value="1"/>
</dbReference>
<dbReference type="PROSITE" id="PS51885">
    <property type="entry name" value="NEPRILYSIN"/>
    <property type="match status" value="1"/>
</dbReference>
<dbReference type="PANTHER" id="PTHR11733">
    <property type="entry name" value="ZINC METALLOPROTEASE FAMILY M13 NEPRILYSIN-RELATED"/>
    <property type="match status" value="1"/>
</dbReference>
<dbReference type="GO" id="GO:0005886">
    <property type="term" value="C:plasma membrane"/>
    <property type="evidence" value="ECO:0007669"/>
    <property type="project" value="TreeGrafter"/>
</dbReference>
<feature type="transmembrane region" description="Helical" evidence="1">
    <location>
        <begin position="64"/>
        <end position="84"/>
    </location>
</feature>
<evidence type="ECO:0000256" key="1">
    <source>
        <dbReference type="SAM" id="Phobius"/>
    </source>
</evidence>
<evidence type="ECO:0008006" key="4">
    <source>
        <dbReference type="Google" id="ProtNLM"/>
    </source>
</evidence>
<dbReference type="PANTHER" id="PTHR11733:SF167">
    <property type="entry name" value="FI17812P1-RELATED"/>
    <property type="match status" value="1"/>
</dbReference>
<proteinExistence type="predicted"/>
<dbReference type="EMBL" id="JARKHS020009540">
    <property type="protein sequence ID" value="KAK8779692.1"/>
    <property type="molecule type" value="Genomic_DNA"/>
</dbReference>
<dbReference type="SUPFAM" id="SSF55486">
    <property type="entry name" value="Metalloproteases ('zincins'), catalytic domain"/>
    <property type="match status" value="1"/>
</dbReference>
<keyword evidence="3" id="KW-1185">Reference proteome</keyword>
<comment type="caution">
    <text evidence="2">The sequence shown here is derived from an EMBL/GenBank/DDBJ whole genome shotgun (WGS) entry which is preliminary data.</text>
</comment>
<dbReference type="InterPro" id="IPR000718">
    <property type="entry name" value="Peptidase_M13"/>
</dbReference>
<sequence>MVRVALDKQGDDPIARTTQAATKARVLKGDTTPFADQGSSRKSTVLRRKCLSADTSGVYRLGRYTVGLVAVLGAFFVAIVLLIIRVVGARGWNGAAFAAEAWVKEMDNQCSSAECISAVKIINATMDVSADPCTNFYAFVCGHWRAMTPPTRRASSRSAVDRNVSYMGSLRNDYVAAANDSLFRAAAGLTPHGEQVIHMAQVYASCLAFFADKPLNLTTAWRAANIFTDLWLQAKTFQESFFLAVTHLLSFRLLSALNVVCDGQFVDISPGTAILRHVSADFRNVIVTRAVKTLLASSSHVNGGAHRQQRLGESLGSDSRSLEKETTDAILKIDDIVFNLVASPSSAPVEVPVHKLDSSRWNWTAVLAAQASVQLMALPLTARVTSLDGVRSILETLSGQKNAMVTKIYLMLVPLAEFFGLEERVMVHRRVPEDDIKYEICITALETMFREVYRNWIIAEFLGFKGAADVERVLNGVLKAASMNLKISQGAVLDHGKMVAARLPLRISNDTHPVVVAYYGPDFIANAVLFVAGGGRSSRPLLDFDVLSTSWSDGDVVERLLIPDFYYPQVGDHVLNYGTVGYYLARVFYQAGSPR</sequence>
<gene>
    <name evidence="2" type="ORF">V5799_018965</name>
</gene>
<dbReference type="InterPro" id="IPR042089">
    <property type="entry name" value="Peptidase_M13_dom_2"/>
</dbReference>
<keyword evidence="1" id="KW-0812">Transmembrane</keyword>
<evidence type="ECO:0000313" key="3">
    <source>
        <dbReference type="Proteomes" id="UP001321473"/>
    </source>
</evidence>
<keyword evidence="1" id="KW-0472">Membrane</keyword>
<organism evidence="2 3">
    <name type="scientific">Amblyomma americanum</name>
    <name type="common">Lone star tick</name>
    <dbReference type="NCBI Taxonomy" id="6943"/>
    <lineage>
        <taxon>Eukaryota</taxon>
        <taxon>Metazoa</taxon>
        <taxon>Ecdysozoa</taxon>
        <taxon>Arthropoda</taxon>
        <taxon>Chelicerata</taxon>
        <taxon>Arachnida</taxon>
        <taxon>Acari</taxon>
        <taxon>Parasitiformes</taxon>
        <taxon>Ixodida</taxon>
        <taxon>Ixodoidea</taxon>
        <taxon>Ixodidae</taxon>
        <taxon>Amblyomminae</taxon>
        <taxon>Amblyomma</taxon>
    </lineage>
</organism>
<dbReference type="Proteomes" id="UP001321473">
    <property type="component" value="Unassembled WGS sequence"/>
</dbReference>
<dbReference type="AlphaFoldDB" id="A0AAQ4EYQ0"/>
<reference evidence="2 3" key="1">
    <citation type="journal article" date="2023" name="Arcadia Sci">
        <title>De novo assembly of a long-read Amblyomma americanum tick genome.</title>
        <authorList>
            <person name="Chou S."/>
            <person name="Poskanzer K.E."/>
            <person name="Rollins M."/>
            <person name="Thuy-Boun P.S."/>
        </authorList>
    </citation>
    <scope>NUCLEOTIDE SEQUENCE [LARGE SCALE GENOMIC DNA]</scope>
    <source>
        <strain evidence="2">F_SG_1</strain>
        <tissue evidence="2">Salivary glands</tissue>
    </source>
</reference>